<dbReference type="Pfam" id="PF07729">
    <property type="entry name" value="FCD"/>
    <property type="match status" value="1"/>
</dbReference>
<proteinExistence type="predicted"/>
<dbReference type="Proteomes" id="UP000183529">
    <property type="component" value="Unassembled WGS sequence"/>
</dbReference>
<dbReference type="InterPro" id="IPR036388">
    <property type="entry name" value="WH-like_DNA-bd_sf"/>
</dbReference>
<sequence>MSFDIVSNPSTSSSEKLGELAYQTLRRMILDKALRSGGAVVEGRLAEDLKISRTPMREALLRLEGEGLLVRAGARSYSVRFVSVQEYFQAMKVREMLEVEAVGLAVGKIDKKQLQALIKRTRALSSGQQEQAHWQVDDQIHTLMARAGGNEVLARTIDIVRTNSRLFELATPFNRIEEDRAEHVAILEACLAEDADLARSAMRTHLQNLRRFVLERLAEGSVG</sequence>
<gene>
    <name evidence="5" type="ORF">SAMN05216550_104287</name>
</gene>
<protein>
    <submittedName>
        <fullName evidence="5">Transcriptional regulator, GntR family</fullName>
    </submittedName>
</protein>
<dbReference type="Gene3D" id="1.20.120.530">
    <property type="entry name" value="GntR ligand-binding domain-like"/>
    <property type="match status" value="1"/>
</dbReference>
<dbReference type="InterPro" id="IPR036390">
    <property type="entry name" value="WH_DNA-bd_sf"/>
</dbReference>
<keyword evidence="2" id="KW-0238">DNA-binding</keyword>
<evidence type="ECO:0000256" key="2">
    <source>
        <dbReference type="ARBA" id="ARBA00023125"/>
    </source>
</evidence>
<evidence type="ECO:0000313" key="6">
    <source>
        <dbReference type="Proteomes" id="UP000183529"/>
    </source>
</evidence>
<dbReference type="Pfam" id="PF00392">
    <property type="entry name" value="GntR"/>
    <property type="match status" value="1"/>
</dbReference>
<feature type="domain" description="HTH gntR-type" evidence="4">
    <location>
        <begin position="15"/>
        <end position="82"/>
    </location>
</feature>
<comment type="caution">
    <text evidence="5">The sequence shown here is derived from an EMBL/GenBank/DDBJ whole genome shotgun (WGS) entry which is preliminary data.</text>
</comment>
<organism evidence="5 6">
    <name type="scientific">Paraburkholderia tropica</name>
    <dbReference type="NCBI Taxonomy" id="92647"/>
    <lineage>
        <taxon>Bacteria</taxon>
        <taxon>Pseudomonadati</taxon>
        <taxon>Pseudomonadota</taxon>
        <taxon>Betaproteobacteria</taxon>
        <taxon>Burkholderiales</taxon>
        <taxon>Burkholderiaceae</taxon>
        <taxon>Paraburkholderia</taxon>
    </lineage>
</organism>
<dbReference type="AlphaFoldDB" id="A0AAQ1JT99"/>
<dbReference type="RefSeq" id="WP_074982513.1">
    <property type="nucleotide sequence ID" value="NZ_CADFGN010000007.1"/>
</dbReference>
<dbReference type="PROSITE" id="PS50949">
    <property type="entry name" value="HTH_GNTR"/>
    <property type="match status" value="1"/>
</dbReference>
<name>A0AAQ1JT99_9BURK</name>
<dbReference type="InterPro" id="IPR011711">
    <property type="entry name" value="GntR_C"/>
</dbReference>
<dbReference type="SMART" id="SM00895">
    <property type="entry name" value="FCD"/>
    <property type="match status" value="1"/>
</dbReference>
<reference evidence="5 6" key="1">
    <citation type="submission" date="2016-10" db="EMBL/GenBank/DDBJ databases">
        <authorList>
            <person name="Varghese N."/>
            <person name="Submissions S."/>
        </authorList>
    </citation>
    <scope>NUCLEOTIDE SEQUENCE [LARGE SCALE GENOMIC DNA]</scope>
    <source>
        <strain evidence="5 6">LMG 22274</strain>
    </source>
</reference>
<dbReference type="EMBL" id="FNZM01000004">
    <property type="protein sequence ID" value="SEJ39423.1"/>
    <property type="molecule type" value="Genomic_DNA"/>
</dbReference>
<evidence type="ECO:0000259" key="4">
    <source>
        <dbReference type="PROSITE" id="PS50949"/>
    </source>
</evidence>
<dbReference type="GO" id="GO:0003677">
    <property type="term" value="F:DNA binding"/>
    <property type="evidence" value="ECO:0007669"/>
    <property type="project" value="UniProtKB-KW"/>
</dbReference>
<dbReference type="GO" id="GO:0003700">
    <property type="term" value="F:DNA-binding transcription factor activity"/>
    <property type="evidence" value="ECO:0007669"/>
    <property type="project" value="InterPro"/>
</dbReference>
<accession>A0AAQ1JT99</accession>
<evidence type="ECO:0000313" key="5">
    <source>
        <dbReference type="EMBL" id="SEJ39423.1"/>
    </source>
</evidence>
<dbReference type="Gene3D" id="1.10.10.10">
    <property type="entry name" value="Winged helix-like DNA-binding domain superfamily/Winged helix DNA-binding domain"/>
    <property type="match status" value="1"/>
</dbReference>
<dbReference type="PANTHER" id="PTHR43537:SF24">
    <property type="entry name" value="GLUCONATE OPERON TRANSCRIPTIONAL REPRESSOR"/>
    <property type="match status" value="1"/>
</dbReference>
<dbReference type="PANTHER" id="PTHR43537">
    <property type="entry name" value="TRANSCRIPTIONAL REGULATOR, GNTR FAMILY"/>
    <property type="match status" value="1"/>
</dbReference>
<dbReference type="InterPro" id="IPR008920">
    <property type="entry name" value="TF_FadR/GntR_C"/>
</dbReference>
<keyword evidence="1" id="KW-0805">Transcription regulation</keyword>
<evidence type="ECO:0000256" key="1">
    <source>
        <dbReference type="ARBA" id="ARBA00023015"/>
    </source>
</evidence>
<dbReference type="InterPro" id="IPR000524">
    <property type="entry name" value="Tscrpt_reg_HTH_GntR"/>
</dbReference>
<keyword evidence="3" id="KW-0804">Transcription</keyword>
<dbReference type="SUPFAM" id="SSF48008">
    <property type="entry name" value="GntR ligand-binding domain-like"/>
    <property type="match status" value="1"/>
</dbReference>
<dbReference type="SUPFAM" id="SSF46785">
    <property type="entry name" value="Winged helix' DNA-binding domain"/>
    <property type="match status" value="1"/>
</dbReference>
<evidence type="ECO:0000256" key="3">
    <source>
        <dbReference type="ARBA" id="ARBA00023163"/>
    </source>
</evidence>
<dbReference type="SMART" id="SM00345">
    <property type="entry name" value="HTH_GNTR"/>
    <property type="match status" value="1"/>
</dbReference>